<evidence type="ECO:0000313" key="2">
    <source>
        <dbReference type="EMBL" id="MBA8812944.1"/>
    </source>
</evidence>
<organism evidence="2 3">
    <name type="scientific">Frigoribacterium faeni</name>
    <dbReference type="NCBI Taxonomy" id="145483"/>
    <lineage>
        <taxon>Bacteria</taxon>
        <taxon>Bacillati</taxon>
        <taxon>Actinomycetota</taxon>
        <taxon>Actinomycetes</taxon>
        <taxon>Micrococcales</taxon>
        <taxon>Microbacteriaceae</taxon>
        <taxon>Frigoribacterium</taxon>
    </lineage>
</organism>
<dbReference type="EMBL" id="JACGWW010000001">
    <property type="protein sequence ID" value="MBA8812944.1"/>
    <property type="molecule type" value="Genomic_DNA"/>
</dbReference>
<feature type="compositionally biased region" description="Polar residues" evidence="1">
    <location>
        <begin position="49"/>
        <end position="58"/>
    </location>
</feature>
<feature type="region of interest" description="Disordered" evidence="1">
    <location>
        <begin position="1"/>
        <end position="98"/>
    </location>
</feature>
<feature type="compositionally biased region" description="Basic and acidic residues" evidence="1">
    <location>
        <begin position="21"/>
        <end position="39"/>
    </location>
</feature>
<name>A0A7W3JHM9_9MICO</name>
<protein>
    <submittedName>
        <fullName evidence="2">Uncharacterized protein</fullName>
    </submittedName>
</protein>
<dbReference type="Proteomes" id="UP000522688">
    <property type="component" value="Unassembled WGS sequence"/>
</dbReference>
<comment type="caution">
    <text evidence="2">The sequence shown here is derived from an EMBL/GenBank/DDBJ whole genome shotgun (WGS) entry which is preliminary data.</text>
</comment>
<feature type="compositionally biased region" description="Acidic residues" evidence="1">
    <location>
        <begin position="82"/>
        <end position="91"/>
    </location>
</feature>
<accession>A0A7W3JHM9</accession>
<evidence type="ECO:0000256" key="1">
    <source>
        <dbReference type="SAM" id="MobiDB-lite"/>
    </source>
</evidence>
<sequence>MSGTSGGDAATIISTEAIMGNDHHGNEHEHTEHTEHTESTGDGGPASVTHESTTTESAGSYVDSDIPEDGDTTSTKHGGGSGDDEDGEFTDSDIPADR</sequence>
<evidence type="ECO:0000313" key="3">
    <source>
        <dbReference type="Proteomes" id="UP000522688"/>
    </source>
</evidence>
<dbReference type="RefSeq" id="WP_146852230.1">
    <property type="nucleotide sequence ID" value="NZ_BAAAHR010000002.1"/>
</dbReference>
<proteinExistence type="predicted"/>
<dbReference type="AlphaFoldDB" id="A0A7W3JHM9"/>
<reference evidence="2 3" key="1">
    <citation type="submission" date="2020-07" db="EMBL/GenBank/DDBJ databases">
        <title>Sequencing the genomes of 1000 actinobacteria strains.</title>
        <authorList>
            <person name="Klenk H.-P."/>
        </authorList>
    </citation>
    <scope>NUCLEOTIDE SEQUENCE [LARGE SCALE GENOMIC DNA]</scope>
    <source>
        <strain evidence="2 3">DSM 10309</strain>
    </source>
</reference>
<gene>
    <name evidence="2" type="ORF">FB463_001168</name>
</gene>